<keyword evidence="12" id="KW-1185">Reference proteome</keyword>
<dbReference type="GO" id="GO:0090149">
    <property type="term" value="P:mitochondrial membrane fission"/>
    <property type="evidence" value="ECO:0007669"/>
    <property type="project" value="InterPro"/>
</dbReference>
<keyword evidence="9 10" id="KW-0472">Membrane</keyword>
<keyword evidence="7" id="KW-1133">Transmembrane helix</keyword>
<dbReference type="PANTHER" id="PTHR21252:SF2">
    <property type="entry name" value="MITOCHONDRIAL OUTER MEMBRANE PROTEIN SLC25A46"/>
    <property type="match status" value="1"/>
</dbReference>
<name>A0A6J3K781_9HYME</name>
<dbReference type="KEGG" id="bvk:117233105"/>
<keyword evidence="3 11" id="KW-0813">Transport</keyword>
<dbReference type="PROSITE" id="PS50920">
    <property type="entry name" value="SOLCAR"/>
    <property type="match status" value="1"/>
</dbReference>
<comment type="similarity">
    <text evidence="2 11">Belongs to the mitochondrial carrier (TC 2.A.29) family.</text>
</comment>
<dbReference type="PANTHER" id="PTHR21252">
    <property type="entry name" value="TB1 PROTEIN-RELATED"/>
    <property type="match status" value="1"/>
</dbReference>
<keyword evidence="6" id="KW-1000">Mitochondrion outer membrane</keyword>
<evidence type="ECO:0000256" key="2">
    <source>
        <dbReference type="ARBA" id="ARBA00006375"/>
    </source>
</evidence>
<keyword evidence="4 10" id="KW-0812">Transmembrane</keyword>
<evidence type="ECO:0000313" key="13">
    <source>
        <dbReference type="RefSeq" id="XP_033348947.1"/>
    </source>
</evidence>
<evidence type="ECO:0000256" key="10">
    <source>
        <dbReference type="PROSITE-ProRule" id="PRU00282"/>
    </source>
</evidence>
<evidence type="ECO:0000256" key="3">
    <source>
        <dbReference type="ARBA" id="ARBA00022448"/>
    </source>
</evidence>
<dbReference type="InterPro" id="IPR023395">
    <property type="entry name" value="MCP_dom_sf"/>
</dbReference>
<sequence length="404" mass="45209">MAGLESYERVYRGKPVSKSWETGNNFPYIYHGQEVIRPLDVPVVHPLVEDNPPSEGDLTVKKYMVASCGLATLITETLLVHPLIVLRRQCQVNPGLSKYHIIPITLVPVVIRLHQTQGINTLWKGIGSVLLVKGMLLAIEDFISKITPWPKEITCNSSLKAFGQHILLKCISLGLVAPFYSASLVETVQSEIASESPGILDVFRDGAIRLVEVSNKGRLIPIYSLLPPTIAYGVSKYLFTLAVQGVTSRIMHIRQKQSQELRGAYSRDLLSETVTQDIELQSSLVSTFLAEALFYPWETVIHRLHLQGTRTIIDNLDTGRSVTPLLTGYSSARDCYSTIISTEGPLGLYKGFGALMLEFTVNIIIVRVIKWAFTELRTVLRPKPKSREPINTREPAPHWYYNNI</sequence>
<evidence type="ECO:0000256" key="1">
    <source>
        <dbReference type="ARBA" id="ARBA00004374"/>
    </source>
</evidence>
<comment type="subcellular location">
    <subcellularLocation>
        <location evidence="1">Mitochondrion outer membrane</location>
        <topology evidence="1">Multi-pass membrane protein</topology>
    </subcellularLocation>
</comment>
<dbReference type="RefSeq" id="XP_033348947.1">
    <property type="nucleotide sequence ID" value="XM_033493056.1"/>
</dbReference>
<feature type="repeat" description="Solcar" evidence="10">
    <location>
        <begin position="274"/>
        <end position="376"/>
    </location>
</feature>
<dbReference type="Gene3D" id="1.50.40.10">
    <property type="entry name" value="Mitochondrial carrier domain"/>
    <property type="match status" value="1"/>
</dbReference>
<organism evidence="12 13">
    <name type="scientific">Bombus vosnesenskii</name>
    <dbReference type="NCBI Taxonomy" id="207650"/>
    <lineage>
        <taxon>Eukaryota</taxon>
        <taxon>Metazoa</taxon>
        <taxon>Ecdysozoa</taxon>
        <taxon>Arthropoda</taxon>
        <taxon>Hexapoda</taxon>
        <taxon>Insecta</taxon>
        <taxon>Pterygota</taxon>
        <taxon>Neoptera</taxon>
        <taxon>Endopterygota</taxon>
        <taxon>Hymenoptera</taxon>
        <taxon>Apocrita</taxon>
        <taxon>Aculeata</taxon>
        <taxon>Apoidea</taxon>
        <taxon>Anthophila</taxon>
        <taxon>Apidae</taxon>
        <taxon>Bombus</taxon>
        <taxon>Pyrobombus</taxon>
    </lineage>
</organism>
<protein>
    <submittedName>
        <fullName evidence="13">Solute carrier family 25 member 46-like</fullName>
    </submittedName>
</protein>
<gene>
    <name evidence="13" type="primary">LOC117233105</name>
</gene>
<dbReference type="Proteomes" id="UP000504631">
    <property type="component" value="Unplaced"/>
</dbReference>
<dbReference type="InterPro" id="IPR018108">
    <property type="entry name" value="MCP_transmembrane"/>
</dbReference>
<dbReference type="Pfam" id="PF00153">
    <property type="entry name" value="Mito_carr"/>
    <property type="match status" value="2"/>
</dbReference>
<evidence type="ECO:0000256" key="4">
    <source>
        <dbReference type="ARBA" id="ARBA00022692"/>
    </source>
</evidence>
<evidence type="ECO:0000256" key="8">
    <source>
        <dbReference type="ARBA" id="ARBA00023128"/>
    </source>
</evidence>
<evidence type="ECO:0000256" key="9">
    <source>
        <dbReference type="ARBA" id="ARBA00023136"/>
    </source>
</evidence>
<evidence type="ECO:0000256" key="5">
    <source>
        <dbReference type="ARBA" id="ARBA00022737"/>
    </source>
</evidence>
<dbReference type="GO" id="GO:0005741">
    <property type="term" value="C:mitochondrial outer membrane"/>
    <property type="evidence" value="ECO:0007669"/>
    <property type="project" value="UniProtKB-SubCell"/>
</dbReference>
<dbReference type="SUPFAM" id="SSF103506">
    <property type="entry name" value="Mitochondrial carrier"/>
    <property type="match status" value="1"/>
</dbReference>
<dbReference type="GeneID" id="117233105"/>
<evidence type="ECO:0000256" key="7">
    <source>
        <dbReference type="ARBA" id="ARBA00022989"/>
    </source>
</evidence>
<evidence type="ECO:0000256" key="11">
    <source>
        <dbReference type="RuleBase" id="RU000488"/>
    </source>
</evidence>
<keyword evidence="8" id="KW-0496">Mitochondrion</keyword>
<keyword evidence="5" id="KW-0677">Repeat</keyword>
<evidence type="ECO:0000313" key="12">
    <source>
        <dbReference type="Proteomes" id="UP000504631"/>
    </source>
</evidence>
<evidence type="ECO:0000256" key="6">
    <source>
        <dbReference type="ARBA" id="ARBA00022787"/>
    </source>
</evidence>
<dbReference type="InterPro" id="IPR039158">
    <property type="entry name" value="SLC25A46"/>
</dbReference>
<dbReference type="AlphaFoldDB" id="A0A6J3K781"/>
<reference evidence="13" key="1">
    <citation type="submission" date="2025-08" db="UniProtKB">
        <authorList>
            <consortium name="RefSeq"/>
        </authorList>
    </citation>
    <scope>IDENTIFICATION</scope>
    <source>
        <tissue evidence="13">Muscle</tissue>
    </source>
</reference>
<proteinExistence type="inferred from homology"/>
<accession>A0A6J3K781</accession>